<dbReference type="GeneID" id="30013959"/>
<keyword evidence="1" id="KW-0732">Signal</keyword>
<dbReference type="STRING" id="1367422.A0A178Z787"/>
<dbReference type="EMBL" id="LVYI01000010">
    <property type="protein sequence ID" value="OAP55639.1"/>
    <property type="molecule type" value="Genomic_DNA"/>
</dbReference>
<comment type="caution">
    <text evidence="3">The sequence shown here is derived from an EMBL/GenBank/DDBJ whole genome shotgun (WGS) entry which is preliminary data.</text>
</comment>
<feature type="domain" description="Peptidase A1" evidence="2">
    <location>
        <begin position="99"/>
        <end position="470"/>
    </location>
</feature>
<evidence type="ECO:0000259" key="2">
    <source>
        <dbReference type="PROSITE" id="PS51767"/>
    </source>
</evidence>
<gene>
    <name evidence="3" type="ORF">AYL99_09791</name>
</gene>
<dbReference type="InterPro" id="IPR033121">
    <property type="entry name" value="PEPTIDASE_A1"/>
</dbReference>
<dbReference type="Gene3D" id="2.40.70.10">
    <property type="entry name" value="Acid Proteases"/>
    <property type="match status" value="1"/>
</dbReference>
<dbReference type="Proteomes" id="UP000078343">
    <property type="component" value="Unassembled WGS sequence"/>
</dbReference>
<feature type="signal peptide" evidence="1">
    <location>
        <begin position="1"/>
        <end position="25"/>
    </location>
</feature>
<name>A0A178Z787_9EURO</name>
<accession>A0A178Z787</accession>
<reference evidence="3 4" key="1">
    <citation type="submission" date="2016-04" db="EMBL/GenBank/DDBJ databases">
        <title>Draft genome of Fonsecaea erecta CBS 125763.</title>
        <authorList>
            <person name="Weiss V.A."/>
            <person name="Vicente V.A."/>
            <person name="Raittz R.T."/>
            <person name="Moreno L.F."/>
            <person name="De Souza E.M."/>
            <person name="Pedrosa F.O."/>
            <person name="Steffens M.B."/>
            <person name="Faoro H."/>
            <person name="Tadra-Sfeir M.Z."/>
            <person name="Najafzadeh M.J."/>
            <person name="Felipe M.S."/>
            <person name="Teixeira M."/>
            <person name="Sun J."/>
            <person name="Xi L."/>
            <person name="Gomes R."/>
            <person name="De Azevedo C.M."/>
            <person name="Salgado C.G."/>
            <person name="Da Silva M.B."/>
            <person name="Nascimento M.F."/>
            <person name="Queiroz-Telles F."/>
            <person name="Attili D.S."/>
            <person name="Gorbushina A."/>
        </authorList>
    </citation>
    <scope>NUCLEOTIDE SEQUENCE [LARGE SCALE GENOMIC DNA]</scope>
    <source>
        <strain evidence="3 4">CBS 125763</strain>
    </source>
</reference>
<protein>
    <recommendedName>
        <fullName evidence="2">Peptidase A1 domain-containing protein</fullName>
    </recommendedName>
</protein>
<dbReference type="RefSeq" id="XP_018689006.1">
    <property type="nucleotide sequence ID" value="XM_018841297.1"/>
</dbReference>
<dbReference type="OrthoDB" id="15189at2759"/>
<evidence type="ECO:0000256" key="1">
    <source>
        <dbReference type="SAM" id="SignalP"/>
    </source>
</evidence>
<dbReference type="SUPFAM" id="SSF50630">
    <property type="entry name" value="Acid proteases"/>
    <property type="match status" value="1"/>
</dbReference>
<evidence type="ECO:0000313" key="4">
    <source>
        <dbReference type="Proteomes" id="UP000078343"/>
    </source>
</evidence>
<sequence length="472" mass="52110">MAFLSNFLLFSLTLFCVCLLQPVSSVIHLPLYRRGGRFSCHEFANLTHLSAALHSAEAEYGRSYRVIEGDRLVRKWDVRALRDANDPDVVGVVGGMNRWYTMLEVGEPRQRLEVDVDMLRPDFYTITTASHGGSRYDGSASHSHRLSRDMAHPICARSSEEFHFSPSSLLPVRLDFPTCAPARSSPQSLGPSGTLLGLAPHDTAWLARVSTTAILAQLRAQDAIAEEVWSVTLLDTETGILSLGGTVAQEVEEVKLRGHLELKHFGEVGVTTEWVSEQVKLQLGQAMPPDTPWQRYFWWTDVSGTAGWWTALMTGVWVDGVKILRNQPAIFDINVPFILAPSVAAAPFYHAIGGTKRLPPPFESFFAFPCFKEVHVAFEMGSSSRRLNIPSMNGQGTFEDGILGPVGGRFSLGNLRNGSGYCVGAVVETNMGHTAQGLRSGMRNVWVLGEPFFRELGVVFDVHNGRVGFRVY</sequence>
<dbReference type="AlphaFoldDB" id="A0A178Z787"/>
<evidence type="ECO:0000313" key="3">
    <source>
        <dbReference type="EMBL" id="OAP55639.1"/>
    </source>
</evidence>
<organism evidence="3 4">
    <name type="scientific">Fonsecaea erecta</name>
    <dbReference type="NCBI Taxonomy" id="1367422"/>
    <lineage>
        <taxon>Eukaryota</taxon>
        <taxon>Fungi</taxon>
        <taxon>Dikarya</taxon>
        <taxon>Ascomycota</taxon>
        <taxon>Pezizomycotina</taxon>
        <taxon>Eurotiomycetes</taxon>
        <taxon>Chaetothyriomycetidae</taxon>
        <taxon>Chaetothyriales</taxon>
        <taxon>Herpotrichiellaceae</taxon>
        <taxon>Fonsecaea</taxon>
    </lineage>
</organism>
<proteinExistence type="predicted"/>
<keyword evidence="4" id="KW-1185">Reference proteome</keyword>
<dbReference type="InterPro" id="IPR021109">
    <property type="entry name" value="Peptidase_aspartic_dom_sf"/>
</dbReference>
<dbReference type="PROSITE" id="PS51767">
    <property type="entry name" value="PEPTIDASE_A1"/>
    <property type="match status" value="1"/>
</dbReference>
<feature type="chain" id="PRO_5008098348" description="Peptidase A1 domain-containing protein" evidence="1">
    <location>
        <begin position="26"/>
        <end position="472"/>
    </location>
</feature>